<dbReference type="AlphaFoldDB" id="K8XV29"/>
<dbReference type="STRING" id="758847.LSS_18359"/>
<accession>K8XV29</accession>
<reference evidence="1 2" key="2">
    <citation type="journal article" date="2014" name="Emerg. Microbes Infect.">
        <title>Potential impact on kidney infection: a whole-genome analysis of Leptospira santarosai serovar Shermani.</title>
        <authorList>
            <person name="Chou L.F."/>
            <person name="Chen T.W."/>
            <person name="Ko Y.C."/>
            <person name="Pan M.J."/>
            <person name="Tian Y.C."/>
            <person name="Chiu C.H."/>
            <person name="Tang P."/>
            <person name="Hung C.C."/>
            <person name="Yang C.W."/>
        </authorList>
    </citation>
    <scope>NUCLEOTIDE SEQUENCE</scope>
    <source>
        <strain evidence="1 2">LT 821</strain>
    </source>
</reference>
<reference evidence="1 2" key="1">
    <citation type="journal article" date="2012" name="Gene">
        <title>Sequence of Leptospira santarosai serovar Shermani genome and prediction of virulence-associated genes.</title>
        <authorList>
            <person name="Chou L.F."/>
            <person name="Chen Y.T."/>
            <person name="Lu C.W."/>
            <person name="Ko Y.C."/>
            <person name="Tang C.Y."/>
            <person name="Pan M.J."/>
            <person name="Tian Y.C."/>
            <person name="Chiu C.H."/>
            <person name="Hung C.C."/>
            <person name="Yang C.W."/>
        </authorList>
    </citation>
    <scope>NUCLEOTIDE SEQUENCE [LARGE SCALE GENOMIC DNA]</scope>
    <source>
        <strain evidence="1">LT 821</strain>
    </source>
</reference>
<dbReference type="KEGG" id="lst:LSS_18359"/>
<proteinExistence type="predicted"/>
<evidence type="ECO:0000313" key="1">
    <source>
        <dbReference type="EMBL" id="EKT85279.1"/>
    </source>
</evidence>
<name>K8XV29_9LEPT</name>
<protein>
    <submittedName>
        <fullName evidence="1">Uncharacterized protein</fullName>
    </submittedName>
</protein>
<evidence type="ECO:0000313" key="2">
    <source>
        <dbReference type="Proteomes" id="UP000035800"/>
    </source>
</evidence>
<dbReference type="EMBL" id="CP006694">
    <property type="protein sequence ID" value="EKT85279.1"/>
    <property type="molecule type" value="Genomic_DNA"/>
</dbReference>
<organism evidence="1 2">
    <name type="scientific">Leptospira santarosai serovar Shermani str. LT 821</name>
    <dbReference type="NCBI Taxonomy" id="758847"/>
    <lineage>
        <taxon>Bacteria</taxon>
        <taxon>Pseudomonadati</taxon>
        <taxon>Spirochaetota</taxon>
        <taxon>Spirochaetia</taxon>
        <taxon>Leptospirales</taxon>
        <taxon>Leptospiraceae</taxon>
        <taxon>Leptospira</taxon>
    </lineage>
</organism>
<dbReference type="Proteomes" id="UP000035800">
    <property type="component" value="Chromosome I"/>
</dbReference>
<gene>
    <name evidence="1" type="ORF">LSS_18359</name>
</gene>
<sequence>MRFKYRGPYVYDTAVQQEIYKAVMPKHLKAIGMGILSKEKIFLKWLVVFFTWVLFRKPNGRILKIRF</sequence>